<dbReference type="Gene3D" id="3.30.70.100">
    <property type="match status" value="1"/>
</dbReference>
<evidence type="ECO:0000313" key="3">
    <source>
        <dbReference type="Proteomes" id="UP001297272"/>
    </source>
</evidence>
<feature type="domain" description="BLUF" evidence="1">
    <location>
        <begin position="7"/>
        <end position="102"/>
    </location>
</feature>
<proteinExistence type="predicted"/>
<organism evidence="2 3">
    <name type="scientific">Tianweitania aestuarii</name>
    <dbReference type="NCBI Taxonomy" id="2814886"/>
    <lineage>
        <taxon>Bacteria</taxon>
        <taxon>Pseudomonadati</taxon>
        <taxon>Pseudomonadota</taxon>
        <taxon>Alphaproteobacteria</taxon>
        <taxon>Hyphomicrobiales</taxon>
        <taxon>Phyllobacteriaceae</taxon>
        <taxon>Tianweitania</taxon>
    </lineage>
</organism>
<reference evidence="2 3" key="1">
    <citation type="submission" date="2021-03" db="EMBL/GenBank/DDBJ databases">
        <title>Tianweitania aestuarii sp. nov., isolated from a tidal flat.</title>
        <authorList>
            <person name="Park S."/>
            <person name="Yoon J.-H."/>
        </authorList>
    </citation>
    <scope>NUCLEOTIDE SEQUENCE [LARGE SCALE GENOMIC DNA]</scope>
    <source>
        <strain evidence="2 3">BSSL-BM11</strain>
    </source>
</reference>
<gene>
    <name evidence="2" type="ORF">JYU29_00660</name>
</gene>
<dbReference type="InterPro" id="IPR036046">
    <property type="entry name" value="Acylphosphatase-like_dom_sf"/>
</dbReference>
<protein>
    <submittedName>
        <fullName evidence="2">BLUF domain-containing protein</fullName>
    </submittedName>
</protein>
<evidence type="ECO:0000259" key="1">
    <source>
        <dbReference type="PROSITE" id="PS50925"/>
    </source>
</evidence>
<dbReference type="EMBL" id="JAFMNX010000001">
    <property type="protein sequence ID" value="MBS9719193.1"/>
    <property type="molecule type" value="Genomic_DNA"/>
</dbReference>
<accession>A0ABS5RQ77</accession>
<comment type="caution">
    <text evidence="2">The sequence shown here is derived from an EMBL/GenBank/DDBJ whole genome shotgun (WGS) entry which is preliminary data.</text>
</comment>
<dbReference type="Proteomes" id="UP001297272">
    <property type="component" value="Unassembled WGS sequence"/>
</dbReference>
<dbReference type="RefSeq" id="WP_213982868.1">
    <property type="nucleotide sequence ID" value="NZ_JAFMNX010000001.1"/>
</dbReference>
<keyword evidence="3" id="KW-1185">Reference proteome</keyword>
<dbReference type="InterPro" id="IPR007024">
    <property type="entry name" value="BLUF_domain"/>
</dbReference>
<dbReference type="PROSITE" id="PS50925">
    <property type="entry name" value="BLUF"/>
    <property type="match status" value="1"/>
</dbReference>
<evidence type="ECO:0000313" key="2">
    <source>
        <dbReference type="EMBL" id="MBS9719193.1"/>
    </source>
</evidence>
<sequence length="146" mass="15984">MSAAAPFQRLVYYSRNEVDGDADALDAAIDEILSLSQRNNAQADVTGALLFNTGCFGQVLEGPRRAVEATFERIQRDPRHSDVTLLAFETTDARAFPNWSMAYVGAKPAQAVRYNEIAASSGFDPSRMTANRLLETLHGLAMEKEA</sequence>
<name>A0ABS5RQ77_9HYPH</name>
<dbReference type="SUPFAM" id="SSF54975">
    <property type="entry name" value="Acylphosphatase/BLUF domain-like"/>
    <property type="match status" value="1"/>
</dbReference>
<dbReference type="Pfam" id="PF04940">
    <property type="entry name" value="BLUF"/>
    <property type="match status" value="1"/>
</dbReference>
<dbReference type="SMART" id="SM01034">
    <property type="entry name" value="BLUF"/>
    <property type="match status" value="1"/>
</dbReference>